<feature type="transmembrane region" description="Helical" evidence="1">
    <location>
        <begin position="130"/>
        <end position="151"/>
    </location>
</feature>
<dbReference type="Proteomes" id="UP001207582">
    <property type="component" value="Unassembled WGS sequence"/>
</dbReference>
<gene>
    <name evidence="3" type="ORF">OM960_11645</name>
</gene>
<sequence>MAGRPERIATLDIARTLALVGMAVFHFTFDLQMFGHLAPGTTATGGWVLFARLIAGSFLFLAGVSLQLAHGRGIRPRAFGRRLLMIAGAALLVTGATYMALPEQFVYFGILHSIAVASVIGLAFLRLPALLTLAAAAAVLAIARMPAAEVFEAPWLHWLGLATTTRPSVDFVPVFPWLAPCLVGIALARLAGRADLWDRLRRVEGRLSAASLQALAWPGRHSLAIYLIHQPVLYGLVWAATVTMR</sequence>
<protein>
    <submittedName>
        <fullName evidence="3">DUF1624 domain-containing protein</fullName>
    </submittedName>
</protein>
<organism evidence="3 4">
    <name type="scientific">Defluviimonas salinarum</name>
    <dbReference type="NCBI Taxonomy" id="2992147"/>
    <lineage>
        <taxon>Bacteria</taxon>
        <taxon>Pseudomonadati</taxon>
        <taxon>Pseudomonadota</taxon>
        <taxon>Alphaproteobacteria</taxon>
        <taxon>Rhodobacterales</taxon>
        <taxon>Paracoccaceae</taxon>
        <taxon>Albidovulum</taxon>
    </lineage>
</organism>
<dbReference type="Pfam" id="PF07786">
    <property type="entry name" value="HGSNAT_cat"/>
    <property type="match status" value="1"/>
</dbReference>
<name>A0ABT3J3I8_9RHOB</name>
<feature type="transmembrane region" description="Helical" evidence="1">
    <location>
        <begin position="12"/>
        <end position="29"/>
    </location>
</feature>
<proteinExistence type="predicted"/>
<dbReference type="InterPro" id="IPR012429">
    <property type="entry name" value="HGSNAT_cat"/>
</dbReference>
<dbReference type="EMBL" id="JAPDOG010000009">
    <property type="protein sequence ID" value="MCW3782243.1"/>
    <property type="molecule type" value="Genomic_DNA"/>
</dbReference>
<feature type="transmembrane region" description="Helical" evidence="1">
    <location>
        <begin position="171"/>
        <end position="192"/>
    </location>
</feature>
<reference evidence="3 4" key="1">
    <citation type="submission" date="2022-10" db="EMBL/GenBank/DDBJ databases">
        <title>Defluviimonas sp. CAU 1641 isolated from mud.</title>
        <authorList>
            <person name="Kim W."/>
        </authorList>
    </citation>
    <scope>NUCLEOTIDE SEQUENCE [LARGE SCALE GENOMIC DNA]</scope>
    <source>
        <strain evidence="3 4">CAU 1641</strain>
    </source>
</reference>
<feature type="domain" description="Heparan-alpha-glucosaminide N-acetyltransferase catalytic" evidence="2">
    <location>
        <begin position="7"/>
        <end position="231"/>
    </location>
</feature>
<evidence type="ECO:0000313" key="3">
    <source>
        <dbReference type="EMBL" id="MCW3782243.1"/>
    </source>
</evidence>
<keyword evidence="1" id="KW-0472">Membrane</keyword>
<comment type="caution">
    <text evidence="3">The sequence shown here is derived from an EMBL/GenBank/DDBJ whole genome shotgun (WGS) entry which is preliminary data.</text>
</comment>
<evidence type="ECO:0000259" key="2">
    <source>
        <dbReference type="Pfam" id="PF07786"/>
    </source>
</evidence>
<feature type="transmembrane region" description="Helical" evidence="1">
    <location>
        <begin position="83"/>
        <end position="101"/>
    </location>
</feature>
<keyword evidence="4" id="KW-1185">Reference proteome</keyword>
<feature type="transmembrane region" description="Helical" evidence="1">
    <location>
        <begin position="49"/>
        <end position="71"/>
    </location>
</feature>
<accession>A0ABT3J3I8</accession>
<evidence type="ECO:0000313" key="4">
    <source>
        <dbReference type="Proteomes" id="UP001207582"/>
    </source>
</evidence>
<evidence type="ECO:0000256" key="1">
    <source>
        <dbReference type="SAM" id="Phobius"/>
    </source>
</evidence>
<keyword evidence="1" id="KW-0812">Transmembrane</keyword>
<feature type="transmembrane region" description="Helical" evidence="1">
    <location>
        <begin position="107"/>
        <end position="125"/>
    </location>
</feature>
<keyword evidence="1" id="KW-1133">Transmembrane helix</keyword>